<dbReference type="KEGG" id="tad:TRIADDRAFT_60464"/>
<sequence>MSCCLILIRRIVQPSKYPHLPPPILWTSGSMFSSVSQGYASWNDFHRQDPRFTDQIRDDVLHPRDSHSYFYPSKSIRRSRPLGKITKARKASMHLPKTFMTKKGALYLFSSDISPPPPHTRYYEGQFRRVPGFHDVEPVGIKTTGELQRSIFDFSKQRQKGHYHSHYHQHEDPYKHQYVYDPNQSMVSENWCPNYNIENRHKWSNYAKNTKPRPPVYGNFWSMNHFKPQFPHPEQQKKATPTDKPSAARHDRLSYHNLSYGAVDNQQEIDVIRQQIWSKFKALPKINRLRHSRVASKASSGEDPAVAAYSHACVLDTDDGRDEIVSPWKPTPPSRRKQRTQQEVEDEDSEDEFQVALQRVQPPKIVYQQLNRSDKEKLISKLIIHAHLTRGTSGNQDVSIVSASTRGSNSPVNQDVTALVPPHPRSHDSESIDSGFTAQLPSKESKYPYAMNNARRVESYNYESSEGTQFDTDRLNVSLNSSDGENHNPAVINIQSLFQDDGSFPGQSLPFNSTEGHHATMGTASPKKIQQIGYNRLQLFDNEFDSLSGQQDDESLQSWRTGRPAYPEDEPENRIRMKKQPTLVQNKDNIEAGVKHSLLEDKHYHQKRHGINPTNLSEYPRIGWKRSNKPSNSITTDYAAKDTDGTSTINGHNYSVSSGKRKIIIPNRITFGAEHNFDIFDEVDEDDDSSNISIHSDGLPKTGGMSARPVVYDRPQSAPQSSPLLKARLESRASVHGGGRSPYSRALRPASAKASITSHDSGHDSIAAMYNDKAQQRLEDGKYLPRLNEWLDTEEDFTNVQDVLRKLKDESQSTVVEQSKKLSRAISRGASAATSMQDWQSVQNKLSDAVIISSLQSRTPRRGSTAEGVLPPILVNQNVELEEDHQQNWAGDDLENSSLINLPDQSGHVQNTKSAFNVLGRVASRVAQSVFDNDDAGASIISDLQAASVLWVNKAAEIGSYIGGASSFGKGSIANHKDLDNFETESKLAENQLFVSATETEFTQRLQAIAAEMVKDDALSTQEEEEITELAAEKIVRLPSAATRHSKDDLDLEKTKISEDLLEWQHSTDDENASKAAILAERASIGNSANQALGKAISIPSQQSEIELQPDVSHFGDDETVQEEEIEADVDDPFHEVDQLLSPDHVHEAIPIPEVKLTAREKERLVIESSMARLKQFLPQEMKKIAKAKSPKKQVAATFAAPRDRKVLRKPSMSDILGNKRSKLKKKPKKKAKVRSHSLVSESEVEVIPEETEEIVLEDDELDEELDMVPELPADEGGESKIPRKSSQLSDEESDGEYIVKLSAAERRRLAAEEKRQRVLQRRLERQEMKKREAEEAQRIEVLKRKAEEEMRRKQEEYERAKREQEERLKQEEEERYIRIREEEERQDREKRLMEEARNREAELREKLKQEEEERLAALRRAKEAEAKRRAMEEEKLRLMEEAERQAILELKRKEEEERLRLLAEKERLDKIRHEREENERRNLEKKMMQLKLKALQRHFMQLGINKDHNGIKKFSNITRSFVFSYFDLLPEMVRRDAARLNGKKPERELIASVEKMLELEDV</sequence>
<feature type="region of interest" description="Disordered" evidence="1">
    <location>
        <begin position="547"/>
        <end position="570"/>
    </location>
</feature>
<dbReference type="InParanoid" id="B3S8A1"/>
<dbReference type="PANTHER" id="PTHR21937:SF6">
    <property type="entry name" value="CCDC66 DOMAIN-CONTAINING PROTEIN"/>
    <property type="match status" value="1"/>
</dbReference>
<proteinExistence type="predicted"/>
<evidence type="ECO:0000313" key="3">
    <source>
        <dbReference type="Proteomes" id="UP000009022"/>
    </source>
</evidence>
<dbReference type="GeneID" id="6757609"/>
<feature type="compositionally biased region" description="Basic and acidic residues" evidence="1">
    <location>
        <begin position="234"/>
        <end position="248"/>
    </location>
</feature>
<reference evidence="2" key="1">
    <citation type="journal article" date="2008" name="Nature">
        <title>The Trichoplax genome and the nature of placozoans.</title>
        <authorList>
            <person name="Srivastava M."/>
            <person name="Begovic E."/>
            <person name="Chapman J."/>
            <person name="Putnam N.H."/>
            <person name="Hellsten U."/>
            <person name="Kawashima T."/>
            <person name="Kuo A."/>
            <person name="Mitros T."/>
            <person name="Salamov A."/>
            <person name="Carpenter M.L."/>
            <person name="Signorovitch A.Y."/>
            <person name="Moreno M.A."/>
            <person name="Kamm K."/>
            <person name="Grimwood J."/>
            <person name="Schmutz J."/>
            <person name="Shapiro H."/>
            <person name="Grigoriev I.V."/>
            <person name="Buss L.W."/>
            <person name="Schierwater B."/>
            <person name="Dellaporta S.L."/>
            <person name="Rokhsar D.S."/>
        </authorList>
    </citation>
    <scope>NUCLEOTIDE SEQUENCE [LARGE SCALE GENOMIC DNA]</scope>
    <source>
        <strain evidence="2">Grell-BS-1999</strain>
    </source>
</reference>
<keyword evidence="3" id="KW-1185">Reference proteome</keyword>
<feature type="compositionally biased region" description="Basic residues" evidence="1">
    <location>
        <begin position="1220"/>
        <end position="1236"/>
    </location>
</feature>
<dbReference type="STRING" id="10228.B3S8A1"/>
<evidence type="ECO:0000256" key="1">
    <source>
        <dbReference type="SAM" id="MobiDB-lite"/>
    </source>
</evidence>
<dbReference type="CTD" id="6757609"/>
<protein>
    <submittedName>
        <fullName evidence="2">Uncharacterized protein</fullName>
    </submittedName>
</protein>
<dbReference type="InterPro" id="IPR031440">
    <property type="entry name" value="DUF4670"/>
</dbReference>
<dbReference type="Proteomes" id="UP000009022">
    <property type="component" value="Unassembled WGS sequence"/>
</dbReference>
<accession>B3S8A1</accession>
<dbReference type="PANTHER" id="PTHR21937">
    <property type="entry name" value="CCDC66 DOMAIN-CONTAINING PROTEIN"/>
    <property type="match status" value="1"/>
</dbReference>
<feature type="region of interest" description="Disordered" evidence="1">
    <location>
        <begin position="320"/>
        <end position="351"/>
    </location>
</feature>
<name>B3S8A1_TRIAD</name>
<feature type="region of interest" description="Disordered" evidence="1">
    <location>
        <begin position="1348"/>
        <end position="1373"/>
    </location>
</feature>
<feature type="region of interest" description="Disordered" evidence="1">
    <location>
        <begin position="686"/>
        <end position="762"/>
    </location>
</feature>
<dbReference type="HOGENOM" id="CLU_245836_0_0_1"/>
<evidence type="ECO:0000313" key="2">
    <source>
        <dbReference type="EMBL" id="EDV21162.1"/>
    </source>
</evidence>
<dbReference type="RefSeq" id="XP_002116492.1">
    <property type="nucleotide sequence ID" value="XM_002116456.1"/>
</dbReference>
<feature type="region of interest" description="Disordered" evidence="1">
    <location>
        <begin position="1259"/>
        <end position="1297"/>
    </location>
</feature>
<feature type="region of interest" description="Disordered" evidence="1">
    <location>
        <begin position="228"/>
        <end position="248"/>
    </location>
</feature>
<feature type="compositionally biased region" description="Acidic residues" evidence="1">
    <location>
        <begin position="1259"/>
        <end position="1277"/>
    </location>
</feature>
<feature type="compositionally biased region" description="Polar residues" evidence="1">
    <location>
        <begin position="547"/>
        <end position="560"/>
    </location>
</feature>
<feature type="region of interest" description="Disordered" evidence="1">
    <location>
        <begin position="1210"/>
        <end position="1239"/>
    </location>
</feature>
<gene>
    <name evidence="2" type="ORF">TRIADDRAFT_60464</name>
</gene>
<dbReference type="EMBL" id="DS985255">
    <property type="protein sequence ID" value="EDV21162.1"/>
    <property type="molecule type" value="Genomic_DNA"/>
</dbReference>
<organism evidence="2 3">
    <name type="scientific">Trichoplax adhaerens</name>
    <name type="common">Trichoplax reptans</name>
    <dbReference type="NCBI Taxonomy" id="10228"/>
    <lineage>
        <taxon>Eukaryota</taxon>
        <taxon>Metazoa</taxon>
        <taxon>Placozoa</taxon>
        <taxon>Uniplacotomia</taxon>
        <taxon>Trichoplacea</taxon>
        <taxon>Trichoplacidae</taxon>
        <taxon>Trichoplax</taxon>
    </lineage>
</organism>